<gene>
    <name evidence="5" type="ORF">DJ568_07965</name>
</gene>
<evidence type="ECO:0000259" key="4">
    <source>
        <dbReference type="Pfam" id="PF00535"/>
    </source>
</evidence>
<sequence length="304" mass="34732">MKRVSIITVNFNQSFVTEQLLNSIALTNTYPDIEIIVVDNGSAANSVPEWVVKFPNVIFIRSEINLGFAGGNNIGIAPSTGEFLFLVNNDTEFTPGLVESLVKVLDEHSEVGMVCPKIRYFDQPDMLQYMGFTEMNYYTARNSSIGQFEVDKGQYDHLSGPTGFAHGAAMMLKRECIDKAGLMAENYFLYYEELDWCARIKRAGYQVWLETAALIYHKESVSVGKVSALKEYFMNRNRILFIRKNAPLPSKLVFCMFFILVVTPRNIIRYIKTGHADFVKWLLKAIWWNVTQKTDSTYLGYPLR</sequence>
<evidence type="ECO:0000256" key="1">
    <source>
        <dbReference type="ARBA" id="ARBA00006739"/>
    </source>
</evidence>
<reference evidence="5 6" key="1">
    <citation type="submission" date="2018-05" db="EMBL/GenBank/DDBJ databases">
        <title>Mucilaginibacter hurinus sp. nov., isolated from briquette warehouse soil.</title>
        <authorList>
            <person name="Choi L."/>
        </authorList>
    </citation>
    <scope>NUCLEOTIDE SEQUENCE [LARGE SCALE GENOMIC DNA]</scope>
    <source>
        <strain evidence="5 6">ZR32</strain>
    </source>
</reference>
<evidence type="ECO:0000256" key="3">
    <source>
        <dbReference type="ARBA" id="ARBA00022679"/>
    </source>
</evidence>
<keyword evidence="2" id="KW-0328">Glycosyltransferase</keyword>
<dbReference type="OrthoDB" id="9771846at2"/>
<comment type="similarity">
    <text evidence="1">Belongs to the glycosyltransferase 2 family.</text>
</comment>
<dbReference type="PANTHER" id="PTHR43179:SF12">
    <property type="entry name" value="GALACTOFURANOSYLTRANSFERASE GLFT2"/>
    <property type="match status" value="1"/>
</dbReference>
<dbReference type="Gene3D" id="3.90.550.10">
    <property type="entry name" value="Spore Coat Polysaccharide Biosynthesis Protein SpsA, Chain A"/>
    <property type="match status" value="1"/>
</dbReference>
<feature type="domain" description="Glycosyltransferase 2-like" evidence="4">
    <location>
        <begin position="5"/>
        <end position="145"/>
    </location>
</feature>
<dbReference type="CDD" id="cd04186">
    <property type="entry name" value="GT_2_like_c"/>
    <property type="match status" value="1"/>
</dbReference>
<dbReference type="EMBL" id="QGDC01000004">
    <property type="protein sequence ID" value="RCH55117.1"/>
    <property type="molecule type" value="Genomic_DNA"/>
</dbReference>
<accession>A0A367GNQ9</accession>
<dbReference type="AlphaFoldDB" id="A0A367GNQ9"/>
<dbReference type="InterPro" id="IPR001173">
    <property type="entry name" value="Glyco_trans_2-like"/>
</dbReference>
<evidence type="ECO:0000256" key="2">
    <source>
        <dbReference type="ARBA" id="ARBA00022676"/>
    </source>
</evidence>
<comment type="caution">
    <text evidence="5">The sequence shown here is derived from an EMBL/GenBank/DDBJ whole genome shotgun (WGS) entry which is preliminary data.</text>
</comment>
<dbReference type="PANTHER" id="PTHR43179">
    <property type="entry name" value="RHAMNOSYLTRANSFERASE WBBL"/>
    <property type="match status" value="1"/>
</dbReference>
<dbReference type="Pfam" id="PF00535">
    <property type="entry name" value="Glycos_transf_2"/>
    <property type="match status" value="1"/>
</dbReference>
<keyword evidence="3 5" id="KW-0808">Transferase</keyword>
<dbReference type="RefSeq" id="WP_114004740.1">
    <property type="nucleotide sequence ID" value="NZ_QGDC01000004.1"/>
</dbReference>
<evidence type="ECO:0000313" key="6">
    <source>
        <dbReference type="Proteomes" id="UP000253209"/>
    </source>
</evidence>
<organism evidence="5 6">
    <name type="scientific">Mucilaginibacter hurinus</name>
    <dbReference type="NCBI Taxonomy" id="2201324"/>
    <lineage>
        <taxon>Bacteria</taxon>
        <taxon>Pseudomonadati</taxon>
        <taxon>Bacteroidota</taxon>
        <taxon>Sphingobacteriia</taxon>
        <taxon>Sphingobacteriales</taxon>
        <taxon>Sphingobacteriaceae</taxon>
        <taxon>Mucilaginibacter</taxon>
    </lineage>
</organism>
<proteinExistence type="inferred from homology"/>
<evidence type="ECO:0000313" key="5">
    <source>
        <dbReference type="EMBL" id="RCH55117.1"/>
    </source>
</evidence>
<keyword evidence="6" id="KW-1185">Reference proteome</keyword>
<protein>
    <submittedName>
        <fullName evidence="5">Glycosyltransferase family 2 protein</fullName>
    </submittedName>
</protein>
<dbReference type="InterPro" id="IPR029044">
    <property type="entry name" value="Nucleotide-diphossugar_trans"/>
</dbReference>
<dbReference type="SUPFAM" id="SSF53448">
    <property type="entry name" value="Nucleotide-diphospho-sugar transferases"/>
    <property type="match status" value="1"/>
</dbReference>
<dbReference type="GO" id="GO:0016757">
    <property type="term" value="F:glycosyltransferase activity"/>
    <property type="evidence" value="ECO:0007669"/>
    <property type="project" value="UniProtKB-KW"/>
</dbReference>
<dbReference type="Proteomes" id="UP000253209">
    <property type="component" value="Unassembled WGS sequence"/>
</dbReference>
<name>A0A367GNQ9_9SPHI</name>